<organism evidence="3 4">
    <name type="scientific">Cymbomonas tetramitiformis</name>
    <dbReference type="NCBI Taxonomy" id="36881"/>
    <lineage>
        <taxon>Eukaryota</taxon>
        <taxon>Viridiplantae</taxon>
        <taxon>Chlorophyta</taxon>
        <taxon>Pyramimonadophyceae</taxon>
        <taxon>Pyramimonadales</taxon>
        <taxon>Pyramimonadaceae</taxon>
        <taxon>Cymbomonas</taxon>
    </lineage>
</organism>
<gene>
    <name evidence="3" type="ORF">CYMTET_52872</name>
</gene>
<dbReference type="Proteomes" id="UP001190700">
    <property type="component" value="Unassembled WGS sequence"/>
</dbReference>
<feature type="compositionally biased region" description="Basic residues" evidence="1">
    <location>
        <begin position="24"/>
        <end position="36"/>
    </location>
</feature>
<dbReference type="Pfam" id="PF20670">
    <property type="entry name" value="DUF6816"/>
    <property type="match status" value="1"/>
</dbReference>
<feature type="region of interest" description="Disordered" evidence="1">
    <location>
        <begin position="17"/>
        <end position="82"/>
    </location>
</feature>
<evidence type="ECO:0000256" key="1">
    <source>
        <dbReference type="SAM" id="MobiDB-lite"/>
    </source>
</evidence>
<feature type="domain" description="DUF6816" evidence="2">
    <location>
        <begin position="137"/>
        <end position="345"/>
    </location>
</feature>
<sequence length="369" mass="40893">MTFVTVLPAAYSLHQEGTRFSRQCPRRPHKQTKRHPSGASRRDKSSFSLATHRRGQGNDIEYPRSPCAQQEDTVEAPPSRENIYGRRDGILTAFTAGAACIYEGSSPPPASAFGIGSSLAERLEKRDLPKSVFNFPPREVVFPAWLEGTWEVKAEFAGYAFPSKAISKERLVSDPSVPGFQKLSLLFIPDVGANANYDLRFTRSDAGKVVEDRAFNVRSIVDGYYKTPGVVQAVAYNPKVEPNRCSVRLAPGASPNAERIELFSNARESETRASDGTFFLAESLRQVTLGFTREYGVAREVVTDYQHVWTFTPEEDGKVRGTLSTAGYLQPNEFLRYTSTSSVPVAGNMMDAATQPVIFFSHVLTMNRK</sequence>
<evidence type="ECO:0000259" key="2">
    <source>
        <dbReference type="Pfam" id="PF20670"/>
    </source>
</evidence>
<comment type="caution">
    <text evidence="3">The sequence shown here is derived from an EMBL/GenBank/DDBJ whole genome shotgun (WGS) entry which is preliminary data.</text>
</comment>
<reference evidence="3 4" key="1">
    <citation type="journal article" date="2015" name="Genome Biol. Evol.">
        <title>Comparative Genomics of a Bacterivorous Green Alga Reveals Evolutionary Causalities and Consequences of Phago-Mixotrophic Mode of Nutrition.</title>
        <authorList>
            <person name="Burns J.A."/>
            <person name="Paasch A."/>
            <person name="Narechania A."/>
            <person name="Kim E."/>
        </authorList>
    </citation>
    <scope>NUCLEOTIDE SEQUENCE [LARGE SCALE GENOMIC DNA]</scope>
    <source>
        <strain evidence="3 4">PLY_AMNH</strain>
    </source>
</reference>
<accession>A0AAE0EQX2</accession>
<name>A0AAE0EQX2_9CHLO</name>
<proteinExistence type="predicted"/>
<keyword evidence="4" id="KW-1185">Reference proteome</keyword>
<dbReference type="EMBL" id="LGRX02034725">
    <property type="protein sequence ID" value="KAK3237024.1"/>
    <property type="molecule type" value="Genomic_DNA"/>
</dbReference>
<dbReference type="InterPro" id="IPR049213">
    <property type="entry name" value="DUF6816"/>
</dbReference>
<dbReference type="AlphaFoldDB" id="A0AAE0EQX2"/>
<evidence type="ECO:0000313" key="4">
    <source>
        <dbReference type="Proteomes" id="UP001190700"/>
    </source>
</evidence>
<protein>
    <recommendedName>
        <fullName evidence="2">DUF6816 domain-containing protein</fullName>
    </recommendedName>
</protein>
<evidence type="ECO:0000313" key="3">
    <source>
        <dbReference type="EMBL" id="KAK3237024.1"/>
    </source>
</evidence>